<evidence type="ECO:0000256" key="5">
    <source>
        <dbReference type="ARBA" id="ARBA00020555"/>
    </source>
</evidence>
<accession>C0CH47</accession>
<dbReference type="GO" id="GO:0019698">
    <property type="term" value="P:D-galacturonate catabolic process"/>
    <property type="evidence" value="ECO:0007669"/>
    <property type="project" value="TreeGrafter"/>
</dbReference>
<dbReference type="Proteomes" id="UP000003100">
    <property type="component" value="Unassembled WGS sequence"/>
</dbReference>
<dbReference type="InterPro" id="IPR032466">
    <property type="entry name" value="Metal_Hydrolase"/>
</dbReference>
<dbReference type="InterPro" id="IPR003766">
    <property type="entry name" value="Uronate_isomerase"/>
</dbReference>
<sequence length="471" mass="55677">MRLFMDQDFLLQTDTAKELYHECAAKLPIIDYHCHVNPREIAQNQKFQNLTQLWLKEDHYKWRLMRMSGVEERYITGKASDWEKFEKWVETLERSVGNPLYHWCHLELQRYFGYYGVLNTENRKEVWDFCSQKLSRGEIGARELIKQSRVALICTTDDPTDSLRWHRELREDTQFVTQVLPTWRPDRLLEIEKDGFLQYIEKLEQLSEVKIQSVADLKSAAEKRMDYFQEFGCKLADHGMENIYCVRQSREEVEAVLKKRLRGESIAEEEIMKYKMELLSFFASQYQKRNWTMQLHLGCHRNSNTREFQRLGADTGFDCINNEVSSKHVIGFLDELNIRGNLPRMLIYCLNSADYEMIGAAVSCFSEPFLSQKVQLGAAWWFHDCKAGIEKQLEVFANLGSLGNFVGMLTDSRSFLSYVRHEYFRRILCNLLGKWVEDGECPRDKRHLNRIVRDICCKNAVRYFGFNLNTI</sequence>
<dbReference type="SUPFAM" id="SSF51556">
    <property type="entry name" value="Metallo-dependent hydrolases"/>
    <property type="match status" value="1"/>
</dbReference>
<evidence type="ECO:0000313" key="9">
    <source>
        <dbReference type="Proteomes" id="UP000003100"/>
    </source>
</evidence>
<dbReference type="GeneID" id="86821444"/>
<reference evidence="8 9" key="2">
    <citation type="submission" date="2009-02" db="EMBL/GenBank/DDBJ databases">
        <title>Draft genome sequence of Blautia hydrogenotrophica DSM 10507 (Ruminococcus hydrogenotrophicus DSM 10507).</title>
        <authorList>
            <person name="Sudarsanam P."/>
            <person name="Ley R."/>
            <person name="Guruge J."/>
            <person name="Turnbaugh P.J."/>
            <person name="Mahowald M."/>
            <person name="Liep D."/>
            <person name="Gordon J."/>
        </authorList>
    </citation>
    <scope>NUCLEOTIDE SEQUENCE [LARGE SCALE GENOMIC DNA]</scope>
    <source>
        <strain evidence="9">DSM 10507 / JCM 14656 / S5a33</strain>
    </source>
</reference>
<dbReference type="GO" id="GO:0042840">
    <property type="term" value="P:D-glucuronate catabolic process"/>
    <property type="evidence" value="ECO:0007669"/>
    <property type="project" value="TreeGrafter"/>
</dbReference>
<evidence type="ECO:0000256" key="7">
    <source>
        <dbReference type="HAMAP-Rule" id="MF_00675"/>
    </source>
</evidence>
<dbReference type="HOGENOM" id="CLU_044465_1_0_9"/>
<dbReference type="EC" id="5.3.1.12" evidence="4 7"/>
<comment type="catalytic activity">
    <reaction evidence="7">
        <text>aldehydo-D-galacturonate = keto-D-tagaturonate</text>
        <dbReference type="Rhea" id="RHEA:27702"/>
        <dbReference type="ChEBI" id="CHEBI:12952"/>
        <dbReference type="ChEBI" id="CHEBI:17886"/>
    </reaction>
</comment>
<dbReference type="PANTHER" id="PTHR30068:SF4">
    <property type="entry name" value="URONATE ISOMERASE"/>
    <property type="match status" value="1"/>
</dbReference>
<dbReference type="EMBL" id="ACBZ01000004">
    <property type="protein sequence ID" value="EEG50866.1"/>
    <property type="molecule type" value="Genomic_DNA"/>
</dbReference>
<dbReference type="AlphaFoldDB" id="C0CH47"/>
<proteinExistence type="inferred from homology"/>
<dbReference type="UniPathway" id="UPA00246"/>
<evidence type="ECO:0000313" key="8">
    <source>
        <dbReference type="EMBL" id="EEG50866.1"/>
    </source>
</evidence>
<dbReference type="PATRIC" id="fig|476272.21.peg.3165"/>
<keyword evidence="6 7" id="KW-0413">Isomerase</keyword>
<evidence type="ECO:0000256" key="3">
    <source>
        <dbReference type="ARBA" id="ARBA00008397"/>
    </source>
</evidence>
<comment type="similarity">
    <text evidence="3 7">Belongs to the metallo-dependent hydrolases superfamily. Uronate isomerase family.</text>
</comment>
<organism evidence="8 9">
    <name type="scientific">Blautia hydrogenotrophica (strain DSM 10507 / JCM 14656 / S5a33)</name>
    <name type="common">Ruminococcus hydrogenotrophicus</name>
    <dbReference type="NCBI Taxonomy" id="476272"/>
    <lineage>
        <taxon>Bacteria</taxon>
        <taxon>Bacillati</taxon>
        <taxon>Bacillota</taxon>
        <taxon>Clostridia</taxon>
        <taxon>Lachnospirales</taxon>
        <taxon>Lachnospiraceae</taxon>
        <taxon>Blautia</taxon>
    </lineage>
</organism>
<keyword evidence="9" id="KW-1185">Reference proteome</keyword>
<dbReference type="Pfam" id="PF02614">
    <property type="entry name" value="UxaC"/>
    <property type="match status" value="1"/>
</dbReference>
<evidence type="ECO:0000256" key="4">
    <source>
        <dbReference type="ARBA" id="ARBA00012546"/>
    </source>
</evidence>
<dbReference type="GO" id="GO:0008880">
    <property type="term" value="F:glucuronate isomerase activity"/>
    <property type="evidence" value="ECO:0007669"/>
    <property type="project" value="UniProtKB-UniRule"/>
</dbReference>
<evidence type="ECO:0000256" key="2">
    <source>
        <dbReference type="ARBA" id="ARBA00004892"/>
    </source>
</evidence>
<dbReference type="Gene3D" id="3.20.20.140">
    <property type="entry name" value="Metal-dependent hydrolases"/>
    <property type="match status" value="1"/>
</dbReference>
<dbReference type="Gene3D" id="1.10.2020.10">
    <property type="entry name" value="uronate isomerase, domain 2, chain A"/>
    <property type="match status" value="1"/>
</dbReference>
<reference evidence="8 9" key="1">
    <citation type="submission" date="2009-01" db="EMBL/GenBank/DDBJ databases">
        <authorList>
            <person name="Fulton L."/>
            <person name="Clifton S."/>
            <person name="Fulton B."/>
            <person name="Xu J."/>
            <person name="Minx P."/>
            <person name="Pepin K.H."/>
            <person name="Johnson M."/>
            <person name="Bhonagiri V."/>
            <person name="Nash W.E."/>
            <person name="Mardis E.R."/>
            <person name="Wilson R.K."/>
        </authorList>
    </citation>
    <scope>NUCLEOTIDE SEQUENCE [LARGE SCALE GENOMIC DNA]</scope>
    <source>
        <strain evidence="9">DSM 10507 / JCM 14656 / S5a33</strain>
    </source>
</reference>
<dbReference type="HAMAP" id="MF_00675">
    <property type="entry name" value="UxaC"/>
    <property type="match status" value="1"/>
</dbReference>
<comment type="catalytic activity">
    <reaction evidence="1 7">
        <text>D-glucuronate = D-fructuronate</text>
        <dbReference type="Rhea" id="RHEA:13049"/>
        <dbReference type="ChEBI" id="CHEBI:58720"/>
        <dbReference type="ChEBI" id="CHEBI:59863"/>
        <dbReference type="EC" id="5.3.1.12"/>
    </reaction>
</comment>
<name>C0CH47_BLAHS</name>
<protein>
    <recommendedName>
        <fullName evidence="5 7">Uronate isomerase</fullName>
        <ecNumber evidence="4 7">5.3.1.12</ecNumber>
    </recommendedName>
    <alternativeName>
        <fullName evidence="7">Glucuronate isomerase</fullName>
    </alternativeName>
    <alternativeName>
        <fullName evidence="7">Uronic isomerase</fullName>
    </alternativeName>
</protein>
<evidence type="ECO:0000256" key="1">
    <source>
        <dbReference type="ARBA" id="ARBA00001165"/>
    </source>
</evidence>
<dbReference type="RefSeq" id="WP_005944879.1">
    <property type="nucleotide sequence ID" value="NZ_CP136423.1"/>
</dbReference>
<dbReference type="eggNOG" id="COG1904">
    <property type="taxonomic scope" value="Bacteria"/>
</dbReference>
<dbReference type="NCBIfam" id="NF002794">
    <property type="entry name" value="PRK02925.1"/>
    <property type="match status" value="1"/>
</dbReference>
<comment type="pathway">
    <text evidence="2 7">Carbohydrate metabolism; pentose and glucuronate interconversion.</text>
</comment>
<evidence type="ECO:0000256" key="6">
    <source>
        <dbReference type="ARBA" id="ARBA00023235"/>
    </source>
</evidence>
<gene>
    <name evidence="7" type="primary">uxaC</name>
    <name evidence="8" type="ORF">RUMHYD_00160</name>
</gene>
<dbReference type="PANTHER" id="PTHR30068">
    <property type="entry name" value="URONATE ISOMERASE"/>
    <property type="match status" value="1"/>
</dbReference>